<dbReference type="InterPro" id="IPR002559">
    <property type="entry name" value="Transposase_11"/>
</dbReference>
<dbReference type="Proteomes" id="UP000625930">
    <property type="component" value="Unassembled WGS sequence"/>
</dbReference>
<proteinExistence type="predicted"/>
<accession>A0AA89WQF4</accession>
<feature type="domain" description="Transposase IS4-like" evidence="1">
    <location>
        <begin position="89"/>
        <end position="329"/>
    </location>
</feature>
<organism evidence="2 3">
    <name type="scientific">Stenotrophomonas maltophilia</name>
    <name type="common">Pseudomonas maltophilia</name>
    <name type="synonym">Xanthomonas maltophilia</name>
    <dbReference type="NCBI Taxonomy" id="40324"/>
    <lineage>
        <taxon>Bacteria</taxon>
        <taxon>Pseudomonadati</taxon>
        <taxon>Pseudomonadota</taxon>
        <taxon>Gammaproteobacteria</taxon>
        <taxon>Lysobacterales</taxon>
        <taxon>Lysobacteraceae</taxon>
        <taxon>Stenotrophomonas</taxon>
        <taxon>Stenotrophomonas maltophilia group</taxon>
    </lineage>
</organism>
<protein>
    <submittedName>
        <fullName evidence="2">IS4 family transposase</fullName>
    </submittedName>
</protein>
<dbReference type="GO" id="GO:0003677">
    <property type="term" value="F:DNA binding"/>
    <property type="evidence" value="ECO:0007669"/>
    <property type="project" value="InterPro"/>
</dbReference>
<dbReference type="NCBIfam" id="NF033591">
    <property type="entry name" value="transpos_IS4_2"/>
    <property type="match status" value="1"/>
</dbReference>
<comment type="caution">
    <text evidence="2">The sequence shown here is derived from an EMBL/GenBank/DDBJ whole genome shotgun (WGS) entry which is preliminary data.</text>
</comment>
<dbReference type="EMBL" id="JADUNP010000043">
    <property type="protein sequence ID" value="MBH1653781.1"/>
    <property type="molecule type" value="Genomic_DNA"/>
</dbReference>
<dbReference type="Gene3D" id="3.90.350.10">
    <property type="entry name" value="Transposase Inhibitor Protein From Tn5, Chain A, domain 1"/>
    <property type="match status" value="1"/>
</dbReference>
<dbReference type="InterPro" id="IPR047658">
    <property type="entry name" value="IS4-like_transpos"/>
</dbReference>
<evidence type="ECO:0000313" key="2">
    <source>
        <dbReference type="EMBL" id="MBH1653781.1"/>
    </source>
</evidence>
<dbReference type="Pfam" id="PF01609">
    <property type="entry name" value="DDE_Tnp_1"/>
    <property type="match status" value="1"/>
</dbReference>
<dbReference type="PANTHER" id="PTHR35404:SF8">
    <property type="entry name" value="TRANSPOSASE OF TN10"/>
    <property type="match status" value="1"/>
</dbReference>
<dbReference type="AlphaFoldDB" id="A0AA89WQF4"/>
<sequence>MRASQVLQKCLPNSLSAMHVLRMRALLSAVQALIVGRRLTLTDIARTWPGAERVRAPLKAFDRLLGNRHLHGERGAIEADMARWLLRGPQPVILIDWSDLKPDKSWCLLRAAVPVGGRTLTLLDTIVRGKEQGSAEAERHFLQQLRKLIPEGVTPILVTDAGFRTPWFRAVSALGWHWVGRLRGATRIKLQEAPNYPEHWHDSRTLHAKAGTAPGELPPALVNRSSLLACRLVVCSKTRKGRKKSTRRTPQQASRSAVSLKAAAREREPWLIVAAPELSQASARQLVNLYARRMQIELAFRDLKSHRYGHALEDSLTRQGPRLQILLLISTLATFVSWLAGLVCEAADIAHWLWPSKSTRKRYSTPRVGREALVRGWPLGPPARGLDLLRSPPGKALDQMTLLP</sequence>
<dbReference type="SUPFAM" id="SSF53098">
    <property type="entry name" value="Ribonuclease H-like"/>
    <property type="match status" value="1"/>
</dbReference>
<reference evidence="2" key="1">
    <citation type="submission" date="2020-11" db="EMBL/GenBank/DDBJ databases">
        <title>Enhanced detection system for hospital associated transmission using whole genome sequencing surveillance.</title>
        <authorList>
            <person name="Harrison L.H."/>
            <person name="Van Tyne D."/>
            <person name="Marsh J.W."/>
            <person name="Griffith M.P."/>
            <person name="Snyder D.J."/>
            <person name="Cooper V.S."/>
            <person name="Mustapha M."/>
        </authorList>
    </citation>
    <scope>NUCLEOTIDE SEQUENCE</scope>
    <source>
        <strain evidence="2">STEN00091</strain>
    </source>
</reference>
<dbReference type="GO" id="GO:0004803">
    <property type="term" value="F:transposase activity"/>
    <property type="evidence" value="ECO:0007669"/>
    <property type="project" value="InterPro"/>
</dbReference>
<dbReference type="InterPro" id="IPR012337">
    <property type="entry name" value="RNaseH-like_sf"/>
</dbReference>
<gene>
    <name evidence="2" type="ORF">I5U67_16580</name>
</gene>
<evidence type="ECO:0000259" key="1">
    <source>
        <dbReference type="Pfam" id="PF01609"/>
    </source>
</evidence>
<dbReference type="GO" id="GO:0006313">
    <property type="term" value="P:DNA transposition"/>
    <property type="evidence" value="ECO:0007669"/>
    <property type="project" value="InterPro"/>
</dbReference>
<dbReference type="PANTHER" id="PTHR35404">
    <property type="entry name" value="TRANSPOSASE OF TN10"/>
    <property type="match status" value="1"/>
</dbReference>
<name>A0AA89WQF4_STEMA</name>
<evidence type="ECO:0000313" key="3">
    <source>
        <dbReference type="Proteomes" id="UP000625930"/>
    </source>
</evidence>